<name>A0A1J1H9D6_PLARL</name>
<evidence type="ECO:0000256" key="2">
    <source>
        <dbReference type="ARBA" id="ARBA00022490"/>
    </source>
</evidence>
<evidence type="ECO:0008006" key="8">
    <source>
        <dbReference type="Google" id="ProtNLM"/>
    </source>
</evidence>
<dbReference type="AlphaFoldDB" id="A0A1J1H9D6"/>
<comment type="subcellular location">
    <subcellularLocation>
        <location evidence="1">Cytoplasm</location>
    </subcellularLocation>
</comment>
<keyword evidence="5" id="KW-0206">Cytoskeleton</keyword>
<evidence type="ECO:0000313" key="7">
    <source>
        <dbReference type="Proteomes" id="UP000220158"/>
    </source>
</evidence>
<protein>
    <recommendedName>
        <fullName evidence="8">Actin-related protein 2/3 complex subunit 1</fullName>
    </recommendedName>
</protein>
<dbReference type="KEGG" id="prel:PRELSG_0915600"/>
<dbReference type="InterPro" id="IPR036322">
    <property type="entry name" value="WD40_repeat_dom_sf"/>
</dbReference>
<keyword evidence="2" id="KW-0963">Cytoplasm</keyword>
<accession>A0A1J1H9D6</accession>
<organism evidence="6 7">
    <name type="scientific">Plasmodium relictum</name>
    <dbReference type="NCBI Taxonomy" id="85471"/>
    <lineage>
        <taxon>Eukaryota</taxon>
        <taxon>Sar</taxon>
        <taxon>Alveolata</taxon>
        <taxon>Apicomplexa</taxon>
        <taxon>Aconoidasida</taxon>
        <taxon>Haemosporida</taxon>
        <taxon>Plasmodiidae</taxon>
        <taxon>Plasmodium</taxon>
        <taxon>Plasmodium (Haemamoeba)</taxon>
    </lineage>
</organism>
<sequence length="391" mass="45523">MTIEHIKCQCIKYSIPDEDCEPIIRASTNTNDLLVAVINNKKNVLLYKIVNKELIYCETFYIGNRNKVIGFEWSRKNELLIITIDMKCIIYMRNENETWVCSTVNIPTQELPTCACWHPFADSFAIGFSSGVTFICSKKDKQKWTIKKIVNHTGSILYLQWNSSGHILSTASMDSTSLLICTLDLWEDNTVNNQNIKIYEKIKEFIKERNLKNNDIIDKVEYEGYIFCHTTFSLSNEKIAIIASNFENSCRKQQIIISDYLQSPAKIQLVSWIGQTLQKCLFLEEDKLLYGYELFPIIIACSNDEWVISKVILPEFTIKNLSVDFFYDKKEIQDIEKENNKMNGNDIIGEIVAHSNQIIQISMLESYEYKNYKQFITVSSDFNMILWDYIL</sequence>
<dbReference type="RefSeq" id="XP_028533061.1">
    <property type="nucleotide sequence ID" value="XM_028676587.1"/>
</dbReference>
<dbReference type="OrthoDB" id="406844at2759"/>
<dbReference type="Proteomes" id="UP000220158">
    <property type="component" value="Chromosome 9"/>
</dbReference>
<dbReference type="PANTHER" id="PTHR10709">
    <property type="entry name" value="ACTIN-RELATED PROTEIN 2/3 COMPLEX SUBUNIT 1"/>
    <property type="match status" value="1"/>
</dbReference>
<keyword evidence="3" id="KW-0853">WD repeat</keyword>
<dbReference type="SUPFAM" id="SSF50978">
    <property type="entry name" value="WD40 repeat-like"/>
    <property type="match status" value="1"/>
</dbReference>
<dbReference type="VEuPathDB" id="PlasmoDB:PRELSG_0915600"/>
<dbReference type="PANTHER" id="PTHR10709:SF2">
    <property type="entry name" value="ACTIN-RELATED PROTEIN 2_3 COMPLEX SUBUNIT"/>
    <property type="match status" value="1"/>
</dbReference>
<dbReference type="GO" id="GO:0034314">
    <property type="term" value="P:Arp2/3 complex-mediated actin nucleation"/>
    <property type="evidence" value="ECO:0007669"/>
    <property type="project" value="InterPro"/>
</dbReference>
<evidence type="ECO:0000256" key="4">
    <source>
        <dbReference type="ARBA" id="ARBA00022737"/>
    </source>
</evidence>
<dbReference type="GO" id="GO:0005885">
    <property type="term" value="C:Arp2/3 protein complex"/>
    <property type="evidence" value="ECO:0007669"/>
    <property type="project" value="InterPro"/>
</dbReference>
<gene>
    <name evidence="6" type="ORF">PRELSG_0915600</name>
</gene>
<keyword evidence="4" id="KW-0677">Repeat</keyword>
<evidence type="ECO:0000256" key="1">
    <source>
        <dbReference type="ARBA" id="ARBA00004496"/>
    </source>
</evidence>
<evidence type="ECO:0000313" key="6">
    <source>
        <dbReference type="EMBL" id="CRH00056.1"/>
    </source>
</evidence>
<dbReference type="GO" id="GO:0051015">
    <property type="term" value="F:actin filament binding"/>
    <property type="evidence" value="ECO:0007669"/>
    <property type="project" value="TreeGrafter"/>
</dbReference>
<dbReference type="GO" id="GO:0005737">
    <property type="term" value="C:cytoplasm"/>
    <property type="evidence" value="ECO:0007669"/>
    <property type="project" value="UniProtKB-SubCell"/>
</dbReference>
<evidence type="ECO:0000256" key="5">
    <source>
        <dbReference type="ARBA" id="ARBA00023212"/>
    </source>
</evidence>
<dbReference type="Gene3D" id="2.130.10.10">
    <property type="entry name" value="YVTN repeat-like/Quinoprotein amine dehydrogenase"/>
    <property type="match status" value="1"/>
</dbReference>
<proteinExistence type="predicted"/>
<dbReference type="InterPro" id="IPR015943">
    <property type="entry name" value="WD40/YVTN_repeat-like_dom_sf"/>
</dbReference>
<keyword evidence="7" id="KW-1185">Reference proteome</keyword>
<reference evidence="6 7" key="1">
    <citation type="submission" date="2015-04" db="EMBL/GenBank/DDBJ databases">
        <authorList>
            <consortium name="Pathogen Informatics"/>
        </authorList>
    </citation>
    <scope>NUCLEOTIDE SEQUENCE [LARGE SCALE GENOMIC DNA]</scope>
    <source>
        <strain evidence="6 7">SGS1</strain>
    </source>
</reference>
<evidence type="ECO:0000256" key="3">
    <source>
        <dbReference type="ARBA" id="ARBA00022574"/>
    </source>
</evidence>
<dbReference type="InterPro" id="IPR017383">
    <property type="entry name" value="ARPC1"/>
</dbReference>
<dbReference type="GeneID" id="39736168"/>
<dbReference type="EMBL" id="LN835304">
    <property type="protein sequence ID" value="CRH00056.1"/>
    <property type="molecule type" value="Genomic_DNA"/>
</dbReference>